<accession>A0AAD5RQ75</accession>
<dbReference type="AlphaFoldDB" id="A0AAD5RQ75"/>
<proteinExistence type="predicted"/>
<dbReference type="Proteomes" id="UP001201980">
    <property type="component" value="Unassembled WGS sequence"/>
</dbReference>
<dbReference type="PROSITE" id="PS50056">
    <property type="entry name" value="TYR_PHOSPHATASE_2"/>
    <property type="match status" value="1"/>
</dbReference>
<dbReference type="Pfam" id="PF22784">
    <property type="entry name" value="PTP-SAK"/>
    <property type="match status" value="1"/>
</dbReference>
<dbReference type="InterPro" id="IPR000387">
    <property type="entry name" value="Tyr_Pase_dom"/>
</dbReference>
<dbReference type="GO" id="GO:0016791">
    <property type="term" value="F:phosphatase activity"/>
    <property type="evidence" value="ECO:0007669"/>
    <property type="project" value="UniProtKB-ARBA"/>
</dbReference>
<dbReference type="SUPFAM" id="SSF52799">
    <property type="entry name" value="(Phosphotyrosine protein) phosphatases II"/>
    <property type="match status" value="1"/>
</dbReference>
<dbReference type="InterPro" id="IPR029021">
    <property type="entry name" value="Prot-tyrosine_phosphatase-like"/>
</dbReference>
<reference evidence="3" key="1">
    <citation type="submission" date="2022-07" db="EMBL/GenBank/DDBJ databases">
        <title>Draft genome sequence of Zalerion maritima ATCC 34329, a (micro)plastics degrading marine fungus.</title>
        <authorList>
            <person name="Paco A."/>
            <person name="Goncalves M.F.M."/>
            <person name="Rocha-Santos T.A.P."/>
            <person name="Alves A."/>
        </authorList>
    </citation>
    <scope>NUCLEOTIDE SEQUENCE</scope>
    <source>
        <strain evidence="3">ATCC 34329</strain>
    </source>
</reference>
<dbReference type="Gene3D" id="3.90.190.10">
    <property type="entry name" value="Protein tyrosine phosphatase superfamily"/>
    <property type="match status" value="1"/>
</dbReference>
<sequence>MSSKPAPPMTEQAIENLSDLHGGFTNWRRVKECIPEEYVLYRASAPWWRKKSHNIQDLPDSTLHFLSKSAGIKHVISLHLDGDRDDIRERLETAKIHYTPLPTMDWTAPKQDILLRGIQEFLEHGTPALIWCAAGCGRTGTMVTAIQMYFESQKPPAERKTFEDTDFYRNYVEEWNESSERKKGELLTGQYEALHALQKHLDFVSSSLQGLEKSSAVVMGVAHSAATTELALANRNASATPRGFFHHADGSLARSAAKRRDQGPGLEIKRDHGSAAGLSRWFSHSYVTDRERVLNEDLVPVCYQPVGGTANIIRSSEDSITRSVDNSGWRLMSVTTNVVIHPFMSNIEQ</sequence>
<dbReference type="EMBL" id="JAKWBI020000180">
    <property type="protein sequence ID" value="KAJ2900049.1"/>
    <property type="molecule type" value="Genomic_DNA"/>
</dbReference>
<evidence type="ECO:0000313" key="3">
    <source>
        <dbReference type="EMBL" id="KAJ2900049.1"/>
    </source>
</evidence>
<gene>
    <name evidence="3" type="ORF">MKZ38_002667</name>
</gene>
<keyword evidence="4" id="KW-1185">Reference proteome</keyword>
<evidence type="ECO:0000259" key="2">
    <source>
        <dbReference type="PROSITE" id="PS50056"/>
    </source>
</evidence>
<keyword evidence="1" id="KW-0378">Hydrolase</keyword>
<evidence type="ECO:0000313" key="4">
    <source>
        <dbReference type="Proteomes" id="UP001201980"/>
    </source>
</evidence>
<comment type="caution">
    <text evidence="3">The sequence shown here is derived from an EMBL/GenBank/DDBJ whole genome shotgun (WGS) entry which is preliminary data.</text>
</comment>
<dbReference type="InterPro" id="IPR057023">
    <property type="entry name" value="PTP-SAK"/>
</dbReference>
<evidence type="ECO:0000256" key="1">
    <source>
        <dbReference type="ARBA" id="ARBA00022801"/>
    </source>
</evidence>
<protein>
    <recommendedName>
        <fullName evidence="2">Tyrosine specific protein phosphatases domain-containing protein</fullName>
    </recommendedName>
</protein>
<name>A0AAD5RQ75_9PEZI</name>
<feature type="domain" description="Tyrosine specific protein phosphatases" evidence="2">
    <location>
        <begin position="112"/>
        <end position="151"/>
    </location>
</feature>
<organism evidence="3 4">
    <name type="scientific">Zalerion maritima</name>
    <dbReference type="NCBI Taxonomy" id="339359"/>
    <lineage>
        <taxon>Eukaryota</taxon>
        <taxon>Fungi</taxon>
        <taxon>Dikarya</taxon>
        <taxon>Ascomycota</taxon>
        <taxon>Pezizomycotina</taxon>
        <taxon>Sordariomycetes</taxon>
        <taxon>Lulworthiomycetidae</taxon>
        <taxon>Lulworthiales</taxon>
        <taxon>Lulworthiaceae</taxon>
        <taxon>Zalerion</taxon>
    </lineage>
</organism>